<name>A0A9P6GGT4_9PLEO</name>
<organism evidence="2 3">
    <name type="scientific">Paraphaeosphaeria minitans</name>
    <dbReference type="NCBI Taxonomy" id="565426"/>
    <lineage>
        <taxon>Eukaryota</taxon>
        <taxon>Fungi</taxon>
        <taxon>Dikarya</taxon>
        <taxon>Ascomycota</taxon>
        <taxon>Pezizomycotina</taxon>
        <taxon>Dothideomycetes</taxon>
        <taxon>Pleosporomycetidae</taxon>
        <taxon>Pleosporales</taxon>
        <taxon>Massarineae</taxon>
        <taxon>Didymosphaeriaceae</taxon>
        <taxon>Paraphaeosphaeria</taxon>
    </lineage>
</organism>
<reference evidence="2" key="1">
    <citation type="journal article" date="2020" name="Mol. Plant Microbe Interact.">
        <title>Genome Sequence of the Biocontrol Agent Coniothyrium minitans strain Conio (IMI 134523).</title>
        <authorList>
            <person name="Patel D."/>
            <person name="Shittu T.A."/>
            <person name="Baroncelli R."/>
            <person name="Muthumeenakshi S."/>
            <person name="Osborne T.H."/>
            <person name="Janganan T.K."/>
            <person name="Sreenivasaprasad S."/>
        </authorList>
    </citation>
    <scope>NUCLEOTIDE SEQUENCE</scope>
    <source>
        <strain evidence="2">Conio</strain>
    </source>
</reference>
<evidence type="ECO:0000313" key="1">
    <source>
        <dbReference type="EMBL" id="KAF9728663.1"/>
    </source>
</evidence>
<comment type="caution">
    <text evidence="2">The sequence shown here is derived from an EMBL/GenBank/DDBJ whole genome shotgun (WGS) entry which is preliminary data.</text>
</comment>
<evidence type="ECO:0000313" key="2">
    <source>
        <dbReference type="EMBL" id="KAF9733894.1"/>
    </source>
</evidence>
<sequence>MWRSSSAYFSRLQGGKWSEWNQMESTGQAETTPMLKIYAYGGEIKLKN</sequence>
<dbReference type="EMBL" id="WJXW01000019">
    <property type="protein sequence ID" value="KAF9728663.1"/>
    <property type="molecule type" value="Genomic_DNA"/>
</dbReference>
<dbReference type="Proteomes" id="UP000756921">
    <property type="component" value="Unassembled WGS sequence"/>
</dbReference>
<gene>
    <name evidence="2" type="ORF">PMIN01_08237</name>
    <name evidence="1" type="ORF">PMIN01_13491</name>
</gene>
<evidence type="ECO:0000313" key="3">
    <source>
        <dbReference type="Proteomes" id="UP000756921"/>
    </source>
</evidence>
<accession>A0A9P6GGT4</accession>
<protein>
    <submittedName>
        <fullName evidence="2">Uncharacterized protein</fullName>
    </submittedName>
</protein>
<dbReference type="EMBL" id="WJXW01000008">
    <property type="protein sequence ID" value="KAF9733894.1"/>
    <property type="molecule type" value="Genomic_DNA"/>
</dbReference>
<proteinExistence type="predicted"/>
<dbReference type="AlphaFoldDB" id="A0A9P6GGT4"/>
<keyword evidence="3" id="KW-1185">Reference proteome</keyword>